<feature type="domain" description="SRR1-like" evidence="2">
    <location>
        <begin position="44"/>
        <end position="205"/>
    </location>
</feature>
<accession>A0A2S2QIR9</accession>
<sequence>MPKKNKKLFSSRSLKHTKSTEECLDIISTSSFWTNLLGKIKELLNESNPLSILCYGLGNFLENIQSKYQLSLLLAIKNELNVEKCYVYDPTFTDNERIYLAKIGCDLISHNEEGKRKLSPDTFVYMPHCPKQLLNNLLWANWDKVVLTTCIFVCNSIDQTVTSTPNRILNKDAYYIQKVSPYVNEQKFPNDFIYDDIFNDMSLHTFPYEKLNVLEDIFWKRGEEPSYDNDVLEFITKFECMSFR</sequence>
<dbReference type="PANTHER" id="PTHR28626">
    <property type="entry name" value="SRR1-LIKE PROTEIN"/>
    <property type="match status" value="1"/>
</dbReference>
<dbReference type="InterPro" id="IPR012942">
    <property type="entry name" value="SRR1-like"/>
</dbReference>
<proteinExistence type="inferred from homology"/>
<evidence type="ECO:0000313" key="3">
    <source>
        <dbReference type="EMBL" id="MBY77649.1"/>
    </source>
</evidence>
<keyword evidence="4" id="KW-1185">Reference proteome</keyword>
<dbReference type="EMBL" id="GGMS01008446">
    <property type="protein sequence ID" value="MBY77649.1"/>
    <property type="molecule type" value="Transcribed_RNA"/>
</dbReference>
<evidence type="ECO:0000259" key="2">
    <source>
        <dbReference type="Pfam" id="PF07985"/>
    </source>
</evidence>
<dbReference type="RefSeq" id="XP_025416676.1">
    <property type="nucleotide sequence ID" value="XM_025560891.1"/>
</dbReference>
<name>A0A2S2QIR9_9HEMI</name>
<dbReference type="GO" id="GO:0005737">
    <property type="term" value="C:cytoplasm"/>
    <property type="evidence" value="ECO:0007669"/>
    <property type="project" value="TreeGrafter"/>
</dbReference>
<reference evidence="5" key="2">
    <citation type="submission" date="2025-04" db="UniProtKB">
        <authorList>
            <consortium name="RefSeq"/>
        </authorList>
    </citation>
    <scope>IDENTIFICATION</scope>
    <source>
        <tissue evidence="5">Whole body</tissue>
    </source>
</reference>
<dbReference type="OrthoDB" id="551431at2759"/>
<dbReference type="GO" id="GO:0005634">
    <property type="term" value="C:nucleus"/>
    <property type="evidence" value="ECO:0007669"/>
    <property type="project" value="TreeGrafter"/>
</dbReference>
<reference evidence="3" key="1">
    <citation type="submission" date="2018-04" db="EMBL/GenBank/DDBJ databases">
        <title>Transcriptome assembly of Sipha flava.</title>
        <authorList>
            <person name="Scully E.D."/>
            <person name="Geib S.M."/>
            <person name="Palmer N.A."/>
            <person name="Koch K."/>
            <person name="Bradshaw J."/>
            <person name="Heng-Moss T."/>
            <person name="Sarath G."/>
        </authorList>
    </citation>
    <scope>NUCLEOTIDE SEQUENCE</scope>
</reference>
<protein>
    <submittedName>
        <fullName evidence="3 5">SRR1-like protein</fullName>
    </submittedName>
</protein>
<dbReference type="PANTHER" id="PTHR28626:SF3">
    <property type="entry name" value="SRR1-LIKE PROTEIN"/>
    <property type="match status" value="1"/>
</dbReference>
<evidence type="ECO:0000313" key="4">
    <source>
        <dbReference type="Proteomes" id="UP000694846"/>
    </source>
</evidence>
<evidence type="ECO:0000256" key="1">
    <source>
        <dbReference type="ARBA" id="ARBA00009856"/>
    </source>
</evidence>
<comment type="similarity">
    <text evidence="1">Belongs to the SRR1 family.</text>
</comment>
<dbReference type="InterPro" id="IPR040044">
    <property type="entry name" value="SRR1L"/>
</dbReference>
<gene>
    <name evidence="3" type="primary">SRRD</name>
    <name evidence="5" type="synonym">LOC112687907</name>
    <name evidence="3" type="ORF">g.734</name>
</gene>
<dbReference type="AlphaFoldDB" id="A0A2S2QIR9"/>
<evidence type="ECO:0000313" key="5">
    <source>
        <dbReference type="RefSeq" id="XP_025416676.1"/>
    </source>
</evidence>
<dbReference type="Proteomes" id="UP000694846">
    <property type="component" value="Unplaced"/>
</dbReference>
<dbReference type="Pfam" id="PF07985">
    <property type="entry name" value="SRR1"/>
    <property type="match status" value="1"/>
</dbReference>
<organism evidence="3">
    <name type="scientific">Sipha flava</name>
    <name type="common">yellow sugarcane aphid</name>
    <dbReference type="NCBI Taxonomy" id="143950"/>
    <lineage>
        <taxon>Eukaryota</taxon>
        <taxon>Metazoa</taxon>
        <taxon>Ecdysozoa</taxon>
        <taxon>Arthropoda</taxon>
        <taxon>Hexapoda</taxon>
        <taxon>Insecta</taxon>
        <taxon>Pterygota</taxon>
        <taxon>Neoptera</taxon>
        <taxon>Paraneoptera</taxon>
        <taxon>Hemiptera</taxon>
        <taxon>Sternorrhyncha</taxon>
        <taxon>Aphidomorpha</taxon>
        <taxon>Aphidoidea</taxon>
        <taxon>Aphididae</taxon>
        <taxon>Sipha</taxon>
    </lineage>
</organism>